<accession>A0ABU4G3X6</accession>
<dbReference type="SUPFAM" id="SSF52833">
    <property type="entry name" value="Thioredoxin-like"/>
    <property type="match status" value="1"/>
</dbReference>
<dbReference type="EMBL" id="JAUBDI010000001">
    <property type="protein sequence ID" value="MDW0111657.1"/>
    <property type="molecule type" value="Genomic_DNA"/>
</dbReference>
<keyword evidence="8" id="KW-1185">Reference proteome</keyword>
<dbReference type="Pfam" id="PF00578">
    <property type="entry name" value="AhpC-TSA"/>
    <property type="match status" value="1"/>
</dbReference>
<dbReference type="InterPro" id="IPR000866">
    <property type="entry name" value="AhpC/TSA"/>
</dbReference>
<keyword evidence="4" id="KW-1015">Disulfide bond</keyword>
<comment type="subcellular location">
    <subcellularLocation>
        <location evidence="1">Cell envelope</location>
    </subcellularLocation>
</comment>
<reference evidence="7 8" key="1">
    <citation type="submission" date="2023-06" db="EMBL/GenBank/DDBJ databases">
        <title>Sporosarcina sp. nov., isolated from Korean traditional fermented seafood 'Jeotgal'.</title>
        <authorList>
            <person name="Yang A.I."/>
            <person name="Shin N.-R."/>
        </authorList>
    </citation>
    <scope>NUCLEOTIDE SEQUENCE [LARGE SCALE GENOMIC DNA]</scope>
    <source>
        <strain evidence="7 8">KCTC13119</strain>
    </source>
</reference>
<sequence length="177" mass="20221">MSKSKKKGSRLIFRGIVLALLAAAIIFSVFSNKDKVKVLEVGDKAPDFELVDLDGNKHRLSDFKGEGVFLNFWGTWCPPCKKEMPYIEDQYKKFEEKGVHVLSVNIGESQLKVDSFRQQYGLTFPIVIDKTKDVRDLYNIQPLPTTFLIDKDGIIRKILKAEMTEAEIISYMESLQP</sequence>
<gene>
    <name evidence="7" type="primary">resA</name>
    <name evidence="7" type="ORF">QT711_00575</name>
</gene>
<proteinExistence type="predicted"/>
<comment type="caution">
    <text evidence="7">The sequence shown here is derived from an EMBL/GenBank/DDBJ whole genome shotgun (WGS) entry which is preliminary data.</text>
</comment>
<name>A0ABU4G3X6_9BACL</name>
<keyword evidence="3" id="KW-0812">Transmembrane</keyword>
<keyword evidence="3" id="KW-0735">Signal-anchor</keyword>
<organism evidence="7 8">
    <name type="scientific">Sporosarcina saromensis</name>
    <dbReference type="NCBI Taxonomy" id="359365"/>
    <lineage>
        <taxon>Bacteria</taxon>
        <taxon>Bacillati</taxon>
        <taxon>Bacillota</taxon>
        <taxon>Bacilli</taxon>
        <taxon>Bacillales</taxon>
        <taxon>Caryophanaceae</taxon>
        <taxon>Sporosarcina</taxon>
    </lineage>
</organism>
<dbReference type="PROSITE" id="PS00194">
    <property type="entry name" value="THIOREDOXIN_1"/>
    <property type="match status" value="1"/>
</dbReference>
<dbReference type="Gene3D" id="3.40.30.10">
    <property type="entry name" value="Glutaredoxin"/>
    <property type="match status" value="1"/>
</dbReference>
<dbReference type="NCBIfam" id="NF002854">
    <property type="entry name" value="PRK03147.1"/>
    <property type="match status" value="1"/>
</dbReference>
<dbReference type="InterPro" id="IPR013766">
    <property type="entry name" value="Thioredoxin_domain"/>
</dbReference>
<keyword evidence="5" id="KW-0676">Redox-active center</keyword>
<dbReference type="CDD" id="cd02966">
    <property type="entry name" value="TlpA_like_family"/>
    <property type="match status" value="1"/>
</dbReference>
<dbReference type="InterPro" id="IPR050553">
    <property type="entry name" value="Thioredoxin_ResA/DsbE_sf"/>
</dbReference>
<evidence type="ECO:0000256" key="4">
    <source>
        <dbReference type="ARBA" id="ARBA00023157"/>
    </source>
</evidence>
<protein>
    <submittedName>
        <fullName evidence="7">Thiol-disulfide oxidoreductase ResA</fullName>
    </submittedName>
</protein>
<evidence type="ECO:0000256" key="2">
    <source>
        <dbReference type="ARBA" id="ARBA00022748"/>
    </source>
</evidence>
<evidence type="ECO:0000313" key="7">
    <source>
        <dbReference type="EMBL" id="MDW0111657.1"/>
    </source>
</evidence>
<dbReference type="Proteomes" id="UP001282284">
    <property type="component" value="Unassembled WGS sequence"/>
</dbReference>
<dbReference type="PANTHER" id="PTHR42852">
    <property type="entry name" value="THIOL:DISULFIDE INTERCHANGE PROTEIN DSBE"/>
    <property type="match status" value="1"/>
</dbReference>
<evidence type="ECO:0000256" key="1">
    <source>
        <dbReference type="ARBA" id="ARBA00004196"/>
    </source>
</evidence>
<evidence type="ECO:0000256" key="5">
    <source>
        <dbReference type="ARBA" id="ARBA00023284"/>
    </source>
</evidence>
<dbReference type="PROSITE" id="PS51352">
    <property type="entry name" value="THIOREDOXIN_2"/>
    <property type="match status" value="1"/>
</dbReference>
<keyword evidence="2" id="KW-0201">Cytochrome c-type biogenesis</keyword>
<evidence type="ECO:0000259" key="6">
    <source>
        <dbReference type="PROSITE" id="PS51352"/>
    </source>
</evidence>
<dbReference type="InterPro" id="IPR036249">
    <property type="entry name" value="Thioredoxin-like_sf"/>
</dbReference>
<feature type="domain" description="Thioredoxin" evidence="6">
    <location>
        <begin position="39"/>
        <end position="177"/>
    </location>
</feature>
<dbReference type="PANTHER" id="PTHR42852:SF6">
    <property type="entry name" value="THIOL:DISULFIDE INTERCHANGE PROTEIN DSBE"/>
    <property type="match status" value="1"/>
</dbReference>
<dbReference type="InterPro" id="IPR017937">
    <property type="entry name" value="Thioredoxin_CS"/>
</dbReference>
<evidence type="ECO:0000313" key="8">
    <source>
        <dbReference type="Proteomes" id="UP001282284"/>
    </source>
</evidence>
<evidence type="ECO:0000256" key="3">
    <source>
        <dbReference type="ARBA" id="ARBA00022968"/>
    </source>
</evidence>